<feature type="compositionally biased region" description="Basic residues" evidence="5">
    <location>
        <begin position="52"/>
        <end position="61"/>
    </location>
</feature>
<keyword evidence="2 4" id="KW-0238">DNA-binding</keyword>
<organism evidence="7 8">
    <name type="scientific">Streptomyces himastatinicus ATCC 53653</name>
    <dbReference type="NCBI Taxonomy" id="457427"/>
    <lineage>
        <taxon>Bacteria</taxon>
        <taxon>Bacillati</taxon>
        <taxon>Actinomycetota</taxon>
        <taxon>Actinomycetes</taxon>
        <taxon>Kitasatosporales</taxon>
        <taxon>Streptomycetaceae</taxon>
        <taxon>Streptomyces</taxon>
        <taxon>Streptomyces violaceusniger group</taxon>
    </lineage>
</organism>
<dbReference type="InterPro" id="IPR009057">
    <property type="entry name" value="Homeodomain-like_sf"/>
</dbReference>
<keyword evidence="1" id="KW-0805">Transcription regulation</keyword>
<dbReference type="Pfam" id="PF17920">
    <property type="entry name" value="TetR_C_16"/>
    <property type="match status" value="1"/>
</dbReference>
<dbReference type="GO" id="GO:0000976">
    <property type="term" value="F:transcription cis-regulatory region binding"/>
    <property type="evidence" value="ECO:0007669"/>
    <property type="project" value="TreeGrafter"/>
</dbReference>
<dbReference type="Proteomes" id="UP000003963">
    <property type="component" value="Unassembled WGS sequence"/>
</dbReference>
<protein>
    <submittedName>
        <fullName evidence="7">TetR family transcriptional regulator</fullName>
    </submittedName>
</protein>
<evidence type="ECO:0000256" key="3">
    <source>
        <dbReference type="ARBA" id="ARBA00023163"/>
    </source>
</evidence>
<evidence type="ECO:0000313" key="8">
    <source>
        <dbReference type="Proteomes" id="UP000003963"/>
    </source>
</evidence>
<accession>D9WIT6</accession>
<dbReference type="InterPro" id="IPR001647">
    <property type="entry name" value="HTH_TetR"/>
</dbReference>
<feature type="region of interest" description="Disordered" evidence="5">
    <location>
        <begin position="41"/>
        <end position="64"/>
    </location>
</feature>
<dbReference type="PANTHER" id="PTHR30055">
    <property type="entry name" value="HTH-TYPE TRANSCRIPTIONAL REGULATOR RUTR"/>
    <property type="match status" value="1"/>
</dbReference>
<evidence type="ECO:0000256" key="4">
    <source>
        <dbReference type="PROSITE-ProRule" id="PRU00335"/>
    </source>
</evidence>
<dbReference type="EMBL" id="GG657754">
    <property type="protein sequence ID" value="EFL27589.1"/>
    <property type="molecule type" value="Genomic_DNA"/>
</dbReference>
<evidence type="ECO:0000259" key="6">
    <source>
        <dbReference type="PROSITE" id="PS50977"/>
    </source>
</evidence>
<dbReference type="InterPro" id="IPR050109">
    <property type="entry name" value="HTH-type_TetR-like_transc_reg"/>
</dbReference>
<dbReference type="InterPro" id="IPR036271">
    <property type="entry name" value="Tet_transcr_reg_TetR-rel_C_sf"/>
</dbReference>
<gene>
    <name evidence="7" type="ORF">SSOG_07303</name>
</gene>
<dbReference type="Gene3D" id="1.10.357.10">
    <property type="entry name" value="Tetracycline Repressor, domain 2"/>
    <property type="match status" value="1"/>
</dbReference>
<dbReference type="PANTHER" id="PTHR30055:SF234">
    <property type="entry name" value="HTH-TYPE TRANSCRIPTIONAL REGULATOR BETI"/>
    <property type="match status" value="1"/>
</dbReference>
<feature type="DNA-binding region" description="H-T-H motif" evidence="4">
    <location>
        <begin position="88"/>
        <end position="107"/>
    </location>
</feature>
<reference evidence="7 8" key="1">
    <citation type="submission" date="2009-02" db="EMBL/GenBank/DDBJ databases">
        <title>Annotation of Streptomyces hygroscopicus strain ATCC 53653.</title>
        <authorList>
            <consortium name="The Broad Institute Genome Sequencing Platform"/>
            <consortium name="Broad Institute Microbial Sequencing Center"/>
            <person name="Fischbach M."/>
            <person name="Godfrey P."/>
            <person name="Ward D."/>
            <person name="Young S."/>
            <person name="Zeng Q."/>
            <person name="Koehrsen M."/>
            <person name="Alvarado L."/>
            <person name="Berlin A.M."/>
            <person name="Bochicchio J."/>
            <person name="Borenstein D."/>
            <person name="Chapman S.B."/>
            <person name="Chen Z."/>
            <person name="Engels R."/>
            <person name="Freedman E."/>
            <person name="Gellesch M."/>
            <person name="Goldberg J."/>
            <person name="Griggs A."/>
            <person name="Gujja S."/>
            <person name="Heilman E.R."/>
            <person name="Heiman D.I."/>
            <person name="Hepburn T.A."/>
            <person name="Howarth C."/>
            <person name="Jen D."/>
            <person name="Larson L."/>
            <person name="Lewis B."/>
            <person name="Mehta T."/>
            <person name="Park D."/>
            <person name="Pearson M."/>
            <person name="Richards J."/>
            <person name="Roberts A."/>
            <person name="Saif S."/>
            <person name="Shea T.D."/>
            <person name="Shenoy N."/>
            <person name="Sisk P."/>
            <person name="Stolte C."/>
            <person name="Sykes S.N."/>
            <person name="Thomson T."/>
            <person name="Walk T."/>
            <person name="White J."/>
            <person name="Yandava C."/>
            <person name="Straight P."/>
            <person name="Clardy J."/>
            <person name="Hung D."/>
            <person name="Kolter R."/>
            <person name="Mekalanos J."/>
            <person name="Walker S."/>
            <person name="Walsh C.T."/>
            <person name="Wieland-Brown L.C."/>
            <person name="Haas B."/>
            <person name="Nusbaum C."/>
            <person name="Birren B."/>
        </authorList>
    </citation>
    <scope>NUCLEOTIDE SEQUENCE [LARGE SCALE GENOMIC DNA]</scope>
    <source>
        <strain evidence="7 8">ATCC 53653</strain>
    </source>
</reference>
<dbReference type="InterPro" id="IPR041678">
    <property type="entry name" value="TetR_C_16"/>
</dbReference>
<sequence>MFSWSACGLPVGGGWCPKAAPPDPACLGAIVAAPHAPVQTSGSAAAPVAGGPRRRNARGRKRDADATRAALLDAARDLFARHGYDAVTVRDIGEHAGVDAALIARYFGGKAALYRAAVDEDSRNVTVSPETLDLGAFTVEALHRADRRGAPGPLVQALLSRSDVPEARAAAADELRTRLISPLANRLAAEGADDPAGRAEVLISCLIGVIALRTSNLFEDLSSMSPEAIGATLEAAAQTHTESTQRAPGSAAT</sequence>
<feature type="compositionally biased region" description="Low complexity" evidence="5">
    <location>
        <begin position="41"/>
        <end position="51"/>
    </location>
</feature>
<dbReference type="SUPFAM" id="SSF48498">
    <property type="entry name" value="Tetracyclin repressor-like, C-terminal domain"/>
    <property type="match status" value="1"/>
</dbReference>
<dbReference type="SUPFAM" id="SSF46689">
    <property type="entry name" value="Homeodomain-like"/>
    <property type="match status" value="1"/>
</dbReference>
<name>D9WIT6_9ACTN</name>
<evidence type="ECO:0000256" key="1">
    <source>
        <dbReference type="ARBA" id="ARBA00023015"/>
    </source>
</evidence>
<dbReference type="PRINTS" id="PR00455">
    <property type="entry name" value="HTHTETR"/>
</dbReference>
<evidence type="ECO:0000313" key="7">
    <source>
        <dbReference type="EMBL" id="EFL27589.1"/>
    </source>
</evidence>
<dbReference type="Pfam" id="PF00440">
    <property type="entry name" value="TetR_N"/>
    <property type="match status" value="1"/>
</dbReference>
<dbReference type="GO" id="GO:0003700">
    <property type="term" value="F:DNA-binding transcription factor activity"/>
    <property type="evidence" value="ECO:0007669"/>
    <property type="project" value="TreeGrafter"/>
</dbReference>
<dbReference type="HOGENOM" id="CLU_069356_10_1_11"/>
<keyword evidence="8" id="KW-1185">Reference proteome</keyword>
<dbReference type="AlphaFoldDB" id="D9WIT6"/>
<evidence type="ECO:0000256" key="5">
    <source>
        <dbReference type="SAM" id="MobiDB-lite"/>
    </source>
</evidence>
<dbReference type="PROSITE" id="PS50977">
    <property type="entry name" value="HTH_TETR_2"/>
    <property type="match status" value="1"/>
</dbReference>
<evidence type="ECO:0000256" key="2">
    <source>
        <dbReference type="ARBA" id="ARBA00023125"/>
    </source>
</evidence>
<keyword evidence="3" id="KW-0804">Transcription</keyword>
<feature type="domain" description="HTH tetR-type" evidence="6">
    <location>
        <begin position="65"/>
        <end position="125"/>
    </location>
</feature>
<proteinExistence type="predicted"/>